<dbReference type="Pfam" id="PF13707">
    <property type="entry name" value="RloB"/>
    <property type="match status" value="1"/>
</dbReference>
<sequence>MASKRSRRRRPQGSRRTKSTVLIVCQGHKNVTEKEYFNQLKSHYRMGSIHIIGESDSSPEKIVSATDWVRQNDKNAPFARVFYVVDVDDSSEAQFNQGFKKARQASTGETACSFVVSNEAFDAWLLAHFEDLHGRTISRGSVSAKLKTLGVLRGTKGKNIDPKFPVAEHEKARKNIEVIEFNQVGKSTASAVPHLLDELFGLLGR</sequence>
<protein>
    <submittedName>
        <fullName evidence="1">RloB domain-containing protein</fullName>
    </submittedName>
</protein>
<gene>
    <name evidence="1" type="ORF">F8377_02650</name>
</gene>
<dbReference type="EMBL" id="WBZJ01000001">
    <property type="protein sequence ID" value="KAB3523076.1"/>
    <property type="molecule type" value="Genomic_DNA"/>
</dbReference>
<evidence type="ECO:0000313" key="2">
    <source>
        <dbReference type="Proteomes" id="UP000436181"/>
    </source>
</evidence>
<organism evidence="1 2">
    <name type="scientific">Corynebacterium zhongnanshanii</name>
    <dbReference type="NCBI Taxonomy" id="2768834"/>
    <lineage>
        <taxon>Bacteria</taxon>
        <taxon>Bacillati</taxon>
        <taxon>Actinomycetota</taxon>
        <taxon>Actinomycetes</taxon>
        <taxon>Mycobacteriales</taxon>
        <taxon>Corynebacteriaceae</taxon>
        <taxon>Corynebacterium</taxon>
    </lineage>
</organism>
<proteinExistence type="predicted"/>
<keyword evidence="2" id="KW-1185">Reference proteome</keyword>
<dbReference type="Proteomes" id="UP000436181">
    <property type="component" value="Unassembled WGS sequence"/>
</dbReference>
<accession>A0ABQ6VF92</accession>
<evidence type="ECO:0000313" key="1">
    <source>
        <dbReference type="EMBL" id="KAB3523076.1"/>
    </source>
</evidence>
<name>A0ABQ6VF92_9CORY</name>
<comment type="caution">
    <text evidence="1">The sequence shown here is derived from an EMBL/GenBank/DDBJ whole genome shotgun (WGS) entry which is preliminary data.</text>
</comment>
<dbReference type="InterPro" id="IPR025591">
    <property type="entry name" value="RloB"/>
</dbReference>
<reference evidence="1 2" key="1">
    <citation type="submission" date="2019-10" db="EMBL/GenBank/DDBJ databases">
        <title>Corynebacterium sp novel species isolated from the respiratory tract of Marmot.</title>
        <authorList>
            <person name="Zhang G."/>
        </authorList>
    </citation>
    <scope>NUCLEOTIDE SEQUENCE [LARGE SCALE GENOMIC DNA]</scope>
    <source>
        <strain evidence="1 2">336</strain>
    </source>
</reference>